<dbReference type="GO" id="GO:0016491">
    <property type="term" value="F:oxidoreductase activity"/>
    <property type="evidence" value="ECO:0007669"/>
    <property type="project" value="UniProtKB-KW"/>
</dbReference>
<dbReference type="PANTHER" id="PTHR42973">
    <property type="entry name" value="BINDING OXIDOREDUCTASE, PUTATIVE (AFU_ORTHOLOGUE AFUA_1G17690)-RELATED"/>
    <property type="match status" value="1"/>
</dbReference>
<dbReference type="InterPro" id="IPR016166">
    <property type="entry name" value="FAD-bd_PCMH"/>
</dbReference>
<comment type="caution">
    <text evidence="7">The sequence shown here is derived from an EMBL/GenBank/DDBJ whole genome shotgun (WGS) entry which is preliminary data.</text>
</comment>
<evidence type="ECO:0000256" key="1">
    <source>
        <dbReference type="ARBA" id="ARBA00005466"/>
    </source>
</evidence>
<feature type="chain" id="PRO_5041235585" description="FAD-binding PCMH-type domain-containing protein" evidence="5">
    <location>
        <begin position="20"/>
        <end position="519"/>
    </location>
</feature>
<evidence type="ECO:0000313" key="8">
    <source>
        <dbReference type="Proteomes" id="UP001175261"/>
    </source>
</evidence>
<keyword evidence="2" id="KW-0285">Flavoprotein</keyword>
<dbReference type="EMBL" id="JAPDFR010000001">
    <property type="protein sequence ID" value="KAK0390653.1"/>
    <property type="molecule type" value="Genomic_DNA"/>
</dbReference>
<comment type="similarity">
    <text evidence="1">Belongs to the oxygen-dependent FAD-linked oxidoreductase family.</text>
</comment>
<name>A0AA39GNI8_SARSR</name>
<dbReference type="Pfam" id="PF01565">
    <property type="entry name" value="FAD_binding_4"/>
    <property type="match status" value="1"/>
</dbReference>
<dbReference type="PANTHER" id="PTHR42973:SF53">
    <property type="entry name" value="FAD-BINDING PCMH-TYPE DOMAIN-CONTAINING PROTEIN-RELATED"/>
    <property type="match status" value="1"/>
</dbReference>
<sequence>MKLSNTALVLSTVLSSVSAGPVELPSAKGPAAKKACSVCCSALAKELNGQVWTPDQQRYNTRLGQYYSANAAQASWCMVFPESAKDVSSVVTILRNNECPFGMRSGAHSAFTGSNAIKDGVTVDFGYMNGTTYDESTKVASIGPGSDWGKVYKTLAPYNVVAVGGRADVVGVGGFTTGGGYSFHTGVRGFACDNVVNFEVVTGDGKIVNANKVENSDLWRALKGGSGNFGFVTRIDTQVFPSSEIYASLNLVSFEQKAAVRQVYFEFVHNQDEDPASQIIVASNYAKGEYGCGVILSNIQANVNSSSFDGARALPIDQSIAATGPAHEVVPIFTGPTPLGLFANWQTGMVDHKLDIMEAIDEIMVEHIEKMRAVVADDAFEMIFQWQPVTPGHVRVMNELGGNVLGLEPVVADGPVLMYNIVLTVNTAANQDIVLPIAFEMNAAIHATADRLGRNKQWQFVNYAHGSQDPLSHYGAENIAFMREVSRKHDGEAVFQSLRQTGFKIPGRVELPRPKPPTS</sequence>
<gene>
    <name evidence="7" type="ORF">NLU13_0157</name>
</gene>
<dbReference type="GO" id="GO:0071949">
    <property type="term" value="F:FAD binding"/>
    <property type="evidence" value="ECO:0007669"/>
    <property type="project" value="InterPro"/>
</dbReference>
<keyword evidence="3" id="KW-0274">FAD</keyword>
<dbReference type="InterPro" id="IPR050416">
    <property type="entry name" value="FAD-linked_Oxidoreductase"/>
</dbReference>
<keyword evidence="5" id="KW-0732">Signal</keyword>
<dbReference type="InterPro" id="IPR016169">
    <property type="entry name" value="FAD-bd_PCMH_sub2"/>
</dbReference>
<keyword evidence="8" id="KW-1185">Reference proteome</keyword>
<dbReference type="Gene3D" id="3.30.465.10">
    <property type="match status" value="1"/>
</dbReference>
<dbReference type="PROSITE" id="PS51387">
    <property type="entry name" value="FAD_PCMH"/>
    <property type="match status" value="1"/>
</dbReference>
<proteinExistence type="inferred from homology"/>
<keyword evidence="4" id="KW-0560">Oxidoreductase</keyword>
<evidence type="ECO:0000256" key="3">
    <source>
        <dbReference type="ARBA" id="ARBA00022827"/>
    </source>
</evidence>
<dbReference type="InterPro" id="IPR006094">
    <property type="entry name" value="Oxid_FAD_bind_N"/>
</dbReference>
<protein>
    <recommendedName>
        <fullName evidence="6">FAD-binding PCMH-type domain-containing protein</fullName>
    </recommendedName>
</protein>
<feature type="domain" description="FAD-binding PCMH-type" evidence="6">
    <location>
        <begin position="69"/>
        <end position="242"/>
    </location>
</feature>
<evidence type="ECO:0000256" key="2">
    <source>
        <dbReference type="ARBA" id="ARBA00022630"/>
    </source>
</evidence>
<feature type="signal peptide" evidence="5">
    <location>
        <begin position="1"/>
        <end position="19"/>
    </location>
</feature>
<dbReference type="InterPro" id="IPR036318">
    <property type="entry name" value="FAD-bd_PCMH-like_sf"/>
</dbReference>
<dbReference type="AlphaFoldDB" id="A0AA39GNI8"/>
<dbReference type="SUPFAM" id="SSF56176">
    <property type="entry name" value="FAD-binding/transporter-associated domain-like"/>
    <property type="match status" value="1"/>
</dbReference>
<organism evidence="7 8">
    <name type="scientific">Sarocladium strictum</name>
    <name type="common">Black bundle disease fungus</name>
    <name type="synonym">Acremonium strictum</name>
    <dbReference type="NCBI Taxonomy" id="5046"/>
    <lineage>
        <taxon>Eukaryota</taxon>
        <taxon>Fungi</taxon>
        <taxon>Dikarya</taxon>
        <taxon>Ascomycota</taxon>
        <taxon>Pezizomycotina</taxon>
        <taxon>Sordariomycetes</taxon>
        <taxon>Hypocreomycetidae</taxon>
        <taxon>Hypocreales</taxon>
        <taxon>Sarocladiaceae</taxon>
        <taxon>Sarocladium</taxon>
    </lineage>
</organism>
<dbReference type="Proteomes" id="UP001175261">
    <property type="component" value="Unassembled WGS sequence"/>
</dbReference>
<evidence type="ECO:0000256" key="4">
    <source>
        <dbReference type="ARBA" id="ARBA00023002"/>
    </source>
</evidence>
<evidence type="ECO:0000259" key="6">
    <source>
        <dbReference type="PROSITE" id="PS51387"/>
    </source>
</evidence>
<accession>A0AA39GNI8</accession>
<reference evidence="7" key="1">
    <citation type="submission" date="2022-10" db="EMBL/GenBank/DDBJ databases">
        <title>Determination and structural analysis of whole genome sequence of Sarocladium strictum F4-1.</title>
        <authorList>
            <person name="Hu L."/>
            <person name="Jiang Y."/>
        </authorList>
    </citation>
    <scope>NUCLEOTIDE SEQUENCE</scope>
    <source>
        <strain evidence="7">F4-1</strain>
    </source>
</reference>
<evidence type="ECO:0000256" key="5">
    <source>
        <dbReference type="SAM" id="SignalP"/>
    </source>
</evidence>
<evidence type="ECO:0000313" key="7">
    <source>
        <dbReference type="EMBL" id="KAK0390653.1"/>
    </source>
</evidence>